<dbReference type="EMBL" id="PFPI01000015">
    <property type="protein sequence ID" value="PIZ93749.1"/>
    <property type="molecule type" value="Genomic_DNA"/>
</dbReference>
<proteinExistence type="predicted"/>
<evidence type="ECO:0000313" key="3">
    <source>
        <dbReference type="Proteomes" id="UP000230078"/>
    </source>
</evidence>
<gene>
    <name evidence="2" type="ORF">COX83_01280</name>
</gene>
<accession>A0A2M7V571</accession>
<organism evidence="2 3">
    <name type="scientific">Candidatus Magasanikbacteria bacterium CG_4_10_14_0_2_um_filter_41_31</name>
    <dbReference type="NCBI Taxonomy" id="1974639"/>
    <lineage>
        <taxon>Bacteria</taxon>
        <taxon>Candidatus Magasanikiibacteriota</taxon>
    </lineage>
</organism>
<sequence>MLGIFLKKYGNKQLSWAVFSIVFLVLLVGAFLFWRNKTVTPEVRGSVEVVGEGIEVVEEYGKKVIVNEEDGYRITVADIEWVKKEPGSLFIDLPDVYGDGIEGGGYKPSISITSHKTSLTALEEAEKWISNQKDSKYYSAEVQKDDTGRTYAVVHDNAFFGGPKPYIFFIYEQTLHVIDADFVDVKEVLDSLRFL</sequence>
<keyword evidence="1" id="KW-0472">Membrane</keyword>
<reference evidence="3" key="1">
    <citation type="submission" date="2017-09" db="EMBL/GenBank/DDBJ databases">
        <title>Depth-based differentiation of microbial function through sediment-hosted aquifers and enrichment of novel symbionts in the deep terrestrial subsurface.</title>
        <authorList>
            <person name="Probst A.J."/>
            <person name="Ladd B."/>
            <person name="Jarett J.K."/>
            <person name="Geller-Mcgrath D.E."/>
            <person name="Sieber C.M.K."/>
            <person name="Emerson J.B."/>
            <person name="Anantharaman K."/>
            <person name="Thomas B.C."/>
            <person name="Malmstrom R."/>
            <person name="Stieglmeier M."/>
            <person name="Klingl A."/>
            <person name="Woyke T."/>
            <person name="Ryan C.M."/>
            <person name="Banfield J.F."/>
        </authorList>
    </citation>
    <scope>NUCLEOTIDE SEQUENCE [LARGE SCALE GENOMIC DNA]</scope>
</reference>
<evidence type="ECO:0000313" key="2">
    <source>
        <dbReference type="EMBL" id="PIZ93749.1"/>
    </source>
</evidence>
<comment type="caution">
    <text evidence="2">The sequence shown here is derived from an EMBL/GenBank/DDBJ whole genome shotgun (WGS) entry which is preliminary data.</text>
</comment>
<feature type="transmembrane region" description="Helical" evidence="1">
    <location>
        <begin position="14"/>
        <end position="34"/>
    </location>
</feature>
<keyword evidence="1" id="KW-0812">Transmembrane</keyword>
<keyword evidence="1" id="KW-1133">Transmembrane helix</keyword>
<dbReference type="Proteomes" id="UP000230078">
    <property type="component" value="Unassembled WGS sequence"/>
</dbReference>
<dbReference type="AlphaFoldDB" id="A0A2M7V571"/>
<protein>
    <submittedName>
        <fullName evidence="2">Uncharacterized protein</fullName>
    </submittedName>
</protein>
<evidence type="ECO:0000256" key="1">
    <source>
        <dbReference type="SAM" id="Phobius"/>
    </source>
</evidence>
<name>A0A2M7V571_9BACT</name>